<dbReference type="EMBL" id="JAUSWB010000003">
    <property type="protein sequence ID" value="MDQ0428639.1"/>
    <property type="molecule type" value="Genomic_DNA"/>
</dbReference>
<keyword evidence="1" id="KW-0472">Membrane</keyword>
<accession>A0ABU0GTF0</accession>
<comment type="caution">
    <text evidence="2">The sequence shown here is derived from an EMBL/GenBank/DDBJ whole genome shotgun (WGS) entry which is preliminary data.</text>
</comment>
<protein>
    <submittedName>
        <fullName evidence="2">Membrane protein</fullName>
    </submittedName>
</protein>
<keyword evidence="1" id="KW-1133">Transmembrane helix</keyword>
<evidence type="ECO:0000313" key="2">
    <source>
        <dbReference type="EMBL" id="MDQ0428639.1"/>
    </source>
</evidence>
<evidence type="ECO:0000256" key="1">
    <source>
        <dbReference type="SAM" id="Phobius"/>
    </source>
</evidence>
<keyword evidence="1" id="KW-0812">Transmembrane</keyword>
<keyword evidence="3" id="KW-1185">Reference proteome</keyword>
<organism evidence="2 3">
    <name type="scientific">Planomicrobium stackebrandtii</name>
    <dbReference type="NCBI Taxonomy" id="253160"/>
    <lineage>
        <taxon>Bacteria</taxon>
        <taxon>Bacillati</taxon>
        <taxon>Bacillota</taxon>
        <taxon>Bacilli</taxon>
        <taxon>Bacillales</taxon>
        <taxon>Caryophanaceae</taxon>
        <taxon>Planomicrobium</taxon>
    </lineage>
</organism>
<dbReference type="Proteomes" id="UP001241988">
    <property type="component" value="Unassembled WGS sequence"/>
</dbReference>
<feature type="transmembrane region" description="Helical" evidence="1">
    <location>
        <begin position="57"/>
        <end position="75"/>
    </location>
</feature>
<evidence type="ECO:0000313" key="3">
    <source>
        <dbReference type="Proteomes" id="UP001241988"/>
    </source>
</evidence>
<reference evidence="2 3" key="1">
    <citation type="submission" date="2023-07" db="EMBL/GenBank/DDBJ databases">
        <title>Genomic Encyclopedia of Type Strains, Phase IV (KMG-IV): sequencing the most valuable type-strain genomes for metagenomic binning, comparative biology and taxonomic classification.</title>
        <authorList>
            <person name="Goeker M."/>
        </authorList>
    </citation>
    <scope>NUCLEOTIDE SEQUENCE [LARGE SCALE GENOMIC DNA]</scope>
    <source>
        <strain evidence="2 3">DSM 16419</strain>
    </source>
</reference>
<dbReference type="RefSeq" id="WP_308786801.1">
    <property type="nucleotide sequence ID" value="NZ_JAUSWB010000003.1"/>
</dbReference>
<sequence length="103" mass="11298">MNNRNRFGRPKFTFKSFVRNLPGFRSNTLWKKVLAAPIYLLIALVLLLGLFGGGISSIVNLVVFIAVIIAVVALFKGSLPHFKIPNRKVAAVLLVAALALSFF</sequence>
<proteinExistence type="predicted"/>
<feature type="transmembrane region" description="Helical" evidence="1">
    <location>
        <begin position="33"/>
        <end position="51"/>
    </location>
</feature>
<gene>
    <name evidence="2" type="ORF">QOZ98_001465</name>
</gene>
<name>A0ABU0GTF0_9BACL</name>